<evidence type="ECO:0000313" key="2">
    <source>
        <dbReference type="Proteomes" id="UP000005446"/>
    </source>
</evidence>
<sequence length="298" mass="33745">MSNIFLLADDSDASLDPKTTFRDLWLSLLRNDLVLNCPPVTDQARTREYLTSTLDQIKKKMKSIDFKNKGKTWNYAEIALLDVTLRVLHNKIALLTTMKKLEKKVSRKETTIDHSLNLLSILDALPALEIMPSELASTKTYASTLMKSEDFLNDNGLDTGTRLAIFFATFSDHGSDKLELSEIGDVLTSFGRQAIIKEAQLATSRKTQKEKLAVLDLLVGSDSAGLMHLEKLLAIRQVIASCEDTQKRSNDEGEEKSQEFDLTTMYTILCGTLWRTTEVRRFRLISETMVFMLRTKHD</sequence>
<keyword evidence="2" id="KW-1185">Reference proteome</keyword>
<dbReference type="HOGENOM" id="CLU_933985_0_0_1"/>
<name>H0ENJ4_GLAL7</name>
<accession>H0ENJ4</accession>
<dbReference type="OrthoDB" id="160374at2759"/>
<protein>
    <submittedName>
        <fullName evidence="1">Uncharacterized protein</fullName>
    </submittedName>
</protein>
<gene>
    <name evidence="1" type="ORF">M7I_4199</name>
</gene>
<dbReference type="Proteomes" id="UP000005446">
    <property type="component" value="Unassembled WGS sequence"/>
</dbReference>
<dbReference type="AlphaFoldDB" id="H0ENJ4"/>
<dbReference type="InParanoid" id="H0ENJ4"/>
<reference evidence="1 2" key="1">
    <citation type="journal article" date="2012" name="Eukaryot. Cell">
        <title>Genome sequence of the fungus Glarea lozoyensis: the first genome sequence of a species from the Helotiaceae family.</title>
        <authorList>
            <person name="Youssar L."/>
            <person name="Gruening B.A."/>
            <person name="Erxleben A."/>
            <person name="Guenther S."/>
            <person name="Huettel W."/>
        </authorList>
    </citation>
    <scope>NUCLEOTIDE SEQUENCE [LARGE SCALE GENOMIC DNA]</scope>
    <source>
        <strain evidence="2">ATCC 74030 / MF5533</strain>
    </source>
</reference>
<evidence type="ECO:0000313" key="1">
    <source>
        <dbReference type="EMBL" id="EHK99876.1"/>
    </source>
</evidence>
<dbReference type="EMBL" id="AGUE01000104">
    <property type="protein sequence ID" value="EHK99876.1"/>
    <property type="molecule type" value="Genomic_DNA"/>
</dbReference>
<proteinExistence type="predicted"/>
<organism evidence="1 2">
    <name type="scientific">Glarea lozoyensis (strain ATCC 74030 / MF5533)</name>
    <dbReference type="NCBI Taxonomy" id="1104152"/>
    <lineage>
        <taxon>Eukaryota</taxon>
        <taxon>Fungi</taxon>
        <taxon>Dikarya</taxon>
        <taxon>Ascomycota</taxon>
        <taxon>Pezizomycotina</taxon>
        <taxon>Leotiomycetes</taxon>
        <taxon>Helotiales</taxon>
        <taxon>Helotiaceae</taxon>
        <taxon>Glarea</taxon>
    </lineage>
</organism>
<comment type="caution">
    <text evidence="1">The sequence shown here is derived from an EMBL/GenBank/DDBJ whole genome shotgun (WGS) entry which is preliminary data.</text>
</comment>